<comment type="caution">
    <text evidence="1">The sequence shown here is derived from an EMBL/GenBank/DDBJ whole genome shotgun (WGS) entry which is preliminary data.</text>
</comment>
<reference evidence="2" key="1">
    <citation type="journal article" date="2019" name="Int. J. Syst. Evol. Microbiol.">
        <title>The Global Catalogue of Microorganisms (GCM) 10K type strain sequencing project: providing services to taxonomists for standard genome sequencing and annotation.</title>
        <authorList>
            <consortium name="The Broad Institute Genomics Platform"/>
            <consortium name="The Broad Institute Genome Sequencing Center for Infectious Disease"/>
            <person name="Wu L."/>
            <person name="Ma J."/>
        </authorList>
    </citation>
    <scope>NUCLEOTIDE SEQUENCE [LARGE SCALE GENOMIC DNA]</scope>
    <source>
        <strain evidence="2">VKM B-3226</strain>
    </source>
</reference>
<gene>
    <name evidence="1" type="ORF">ACFOMP_07105</name>
</gene>
<organism evidence="1 2">
    <name type="scientific">Paracoccus simplex</name>
    <dbReference type="NCBI Taxonomy" id="2086346"/>
    <lineage>
        <taxon>Bacteria</taxon>
        <taxon>Pseudomonadati</taxon>
        <taxon>Pseudomonadota</taxon>
        <taxon>Alphaproteobacteria</taxon>
        <taxon>Rhodobacterales</taxon>
        <taxon>Paracoccaceae</taxon>
        <taxon>Paracoccus</taxon>
    </lineage>
</organism>
<evidence type="ECO:0000313" key="1">
    <source>
        <dbReference type="EMBL" id="MFC3569215.1"/>
    </source>
</evidence>
<protein>
    <submittedName>
        <fullName evidence="1">Uncharacterized protein</fullName>
    </submittedName>
</protein>
<dbReference type="EMBL" id="JBHRXE010000016">
    <property type="protein sequence ID" value="MFC3569215.1"/>
    <property type="molecule type" value="Genomic_DNA"/>
</dbReference>
<dbReference type="RefSeq" id="WP_379028943.1">
    <property type="nucleotide sequence ID" value="NZ_JBHRXE010000016.1"/>
</dbReference>
<evidence type="ECO:0000313" key="2">
    <source>
        <dbReference type="Proteomes" id="UP001595596"/>
    </source>
</evidence>
<name>A0ABV7S157_9RHOB</name>
<sequence>MKLVGNVLAVEPEMPIEAHVRRFLAFRFDGHAIVDLIAQDEAEVHWIATIHAPGAGQAEVALRAELIEDDQFLAFDLIDGGAVR</sequence>
<accession>A0ABV7S157</accession>
<keyword evidence="2" id="KW-1185">Reference proteome</keyword>
<proteinExistence type="predicted"/>
<dbReference type="Proteomes" id="UP001595596">
    <property type="component" value="Unassembled WGS sequence"/>
</dbReference>